<keyword evidence="2" id="KW-1185">Reference proteome</keyword>
<sequence length="107" mass="12245">MTVHSYKLLITSFTGLLVTAVVKRFVARWDELRKGMTDRLHRRLLDASSSPVHQSVVSDLQDPIGNRHLHTFAFRKKEEKNPPFDSSHNNVLKSSLKLLSLVNHIIC</sequence>
<proteinExistence type="predicted"/>
<dbReference type="Proteomes" id="UP001352852">
    <property type="component" value="Unassembled WGS sequence"/>
</dbReference>
<gene>
    <name evidence="1" type="ORF">CHARACLAT_005703</name>
</gene>
<organism evidence="1 2">
    <name type="scientific">Characodon lateralis</name>
    <dbReference type="NCBI Taxonomy" id="208331"/>
    <lineage>
        <taxon>Eukaryota</taxon>
        <taxon>Metazoa</taxon>
        <taxon>Chordata</taxon>
        <taxon>Craniata</taxon>
        <taxon>Vertebrata</taxon>
        <taxon>Euteleostomi</taxon>
        <taxon>Actinopterygii</taxon>
        <taxon>Neopterygii</taxon>
        <taxon>Teleostei</taxon>
        <taxon>Neoteleostei</taxon>
        <taxon>Acanthomorphata</taxon>
        <taxon>Ovalentaria</taxon>
        <taxon>Atherinomorphae</taxon>
        <taxon>Cyprinodontiformes</taxon>
        <taxon>Goodeidae</taxon>
        <taxon>Characodon</taxon>
    </lineage>
</organism>
<name>A0ABU7DQG6_9TELE</name>
<evidence type="ECO:0000313" key="1">
    <source>
        <dbReference type="EMBL" id="MED6276706.1"/>
    </source>
</evidence>
<comment type="caution">
    <text evidence="1">The sequence shown here is derived from an EMBL/GenBank/DDBJ whole genome shotgun (WGS) entry which is preliminary data.</text>
</comment>
<evidence type="ECO:0000313" key="2">
    <source>
        <dbReference type="Proteomes" id="UP001352852"/>
    </source>
</evidence>
<reference evidence="1 2" key="1">
    <citation type="submission" date="2021-06" db="EMBL/GenBank/DDBJ databases">
        <authorList>
            <person name="Palmer J.M."/>
        </authorList>
    </citation>
    <scope>NUCLEOTIDE SEQUENCE [LARGE SCALE GENOMIC DNA]</scope>
    <source>
        <strain evidence="1 2">CL_MEX2019</strain>
        <tissue evidence="1">Muscle</tissue>
    </source>
</reference>
<dbReference type="EMBL" id="JAHUTJ010033073">
    <property type="protein sequence ID" value="MED6276706.1"/>
    <property type="molecule type" value="Genomic_DNA"/>
</dbReference>
<accession>A0ABU7DQG6</accession>
<protein>
    <submittedName>
        <fullName evidence="1">Uncharacterized protein</fullName>
    </submittedName>
</protein>